<sequence>MHLPMKISNFDLDTTSIQEYRSTSLLSTHCRINGSSIVIRVFNVSKI</sequence>
<accession>A0A2P2P1J6</accession>
<name>A0A2P2P1J6_RHIMU</name>
<protein>
    <submittedName>
        <fullName evidence="1">Uncharacterized protein</fullName>
    </submittedName>
</protein>
<proteinExistence type="predicted"/>
<dbReference type="AlphaFoldDB" id="A0A2P2P1J6"/>
<evidence type="ECO:0000313" key="1">
    <source>
        <dbReference type="EMBL" id="MBX48549.1"/>
    </source>
</evidence>
<organism evidence="1">
    <name type="scientific">Rhizophora mucronata</name>
    <name type="common">Asiatic mangrove</name>
    <dbReference type="NCBI Taxonomy" id="61149"/>
    <lineage>
        <taxon>Eukaryota</taxon>
        <taxon>Viridiplantae</taxon>
        <taxon>Streptophyta</taxon>
        <taxon>Embryophyta</taxon>
        <taxon>Tracheophyta</taxon>
        <taxon>Spermatophyta</taxon>
        <taxon>Magnoliopsida</taxon>
        <taxon>eudicotyledons</taxon>
        <taxon>Gunneridae</taxon>
        <taxon>Pentapetalae</taxon>
        <taxon>rosids</taxon>
        <taxon>fabids</taxon>
        <taxon>Malpighiales</taxon>
        <taxon>Rhizophoraceae</taxon>
        <taxon>Rhizophora</taxon>
    </lineage>
</organism>
<dbReference type="EMBL" id="GGEC01068065">
    <property type="protein sequence ID" value="MBX48549.1"/>
    <property type="molecule type" value="Transcribed_RNA"/>
</dbReference>
<reference evidence="1" key="1">
    <citation type="submission" date="2018-02" db="EMBL/GenBank/DDBJ databases">
        <title>Rhizophora mucronata_Transcriptome.</title>
        <authorList>
            <person name="Meera S.P."/>
            <person name="Sreeshan A."/>
            <person name="Augustine A."/>
        </authorList>
    </citation>
    <scope>NUCLEOTIDE SEQUENCE</scope>
    <source>
        <tissue evidence="1">Leaf</tissue>
    </source>
</reference>